<keyword evidence="2" id="KW-0964">Secreted</keyword>
<evidence type="ECO:0000256" key="3">
    <source>
        <dbReference type="ARBA" id="ARBA00022729"/>
    </source>
</evidence>
<protein>
    <submittedName>
        <fullName evidence="5">Pc188, similar to salivary lipocalin</fullName>
    </submittedName>
</protein>
<proteinExistence type="evidence at transcript level"/>
<evidence type="ECO:0000313" key="5">
    <source>
        <dbReference type="EMBL" id="BBA30665.1"/>
    </source>
</evidence>
<comment type="subcellular location">
    <subcellularLocation>
        <location evidence="1">Secreted</location>
    </subcellularLocation>
</comment>
<dbReference type="InterPro" id="IPR005657">
    <property type="entry name" value="Triabi/Procalin"/>
</dbReference>
<evidence type="ECO:0000256" key="4">
    <source>
        <dbReference type="ARBA" id="ARBA00034121"/>
    </source>
</evidence>
<dbReference type="GO" id="GO:0030682">
    <property type="term" value="P:symbiont-mediated perturbation of host defenses"/>
    <property type="evidence" value="ECO:0007669"/>
    <property type="project" value="InterPro"/>
</dbReference>
<dbReference type="Pfam" id="PF03973">
    <property type="entry name" value="Triabin"/>
    <property type="match status" value="1"/>
</dbReference>
<dbReference type="InterPro" id="IPR012674">
    <property type="entry name" value="Calycin"/>
</dbReference>
<evidence type="ECO:0000256" key="2">
    <source>
        <dbReference type="ARBA" id="ARBA00022525"/>
    </source>
</evidence>
<dbReference type="EMBL" id="AB999711">
    <property type="protein sequence ID" value="BBA30665.1"/>
    <property type="molecule type" value="mRNA"/>
</dbReference>
<evidence type="ECO:0000256" key="1">
    <source>
        <dbReference type="ARBA" id="ARBA00004613"/>
    </source>
</evidence>
<comment type="similarity">
    <text evidence="4">Belongs to the calycin superfamily. Triabin family.</text>
</comment>
<sequence>MTFFGIITYVFATSTETSKCQEVTALKGLNPTKFYKGTWYVTHARNPTAPLTCVKYYTSESQGDTLIIKYDNNEGAKQIGHCETSKEMKEDQKVPFICTSNGSDNIQLEVKLIYTDYENFGVFYRCIKTGDTFIEDNFLALSRKRTSEEIPEFVKSLLPKQVSFSKCPSIPEA</sequence>
<dbReference type="Gene3D" id="2.40.128.20">
    <property type="match status" value="1"/>
</dbReference>
<dbReference type="CDD" id="cd19423">
    <property type="entry name" value="lipocalin_LTBP1-like"/>
    <property type="match status" value="1"/>
</dbReference>
<accession>A0A286P0X2</accession>
<dbReference type="GO" id="GO:0005576">
    <property type="term" value="C:extracellular region"/>
    <property type="evidence" value="ECO:0007669"/>
    <property type="project" value="UniProtKB-SubCell"/>
</dbReference>
<organism evidence="5">
    <name type="scientific">Panstrongylus chinai</name>
    <dbReference type="NCBI Taxonomy" id="156444"/>
    <lineage>
        <taxon>Eukaryota</taxon>
        <taxon>Metazoa</taxon>
        <taxon>Ecdysozoa</taxon>
        <taxon>Arthropoda</taxon>
        <taxon>Hexapoda</taxon>
        <taxon>Insecta</taxon>
        <taxon>Pterygota</taxon>
        <taxon>Neoptera</taxon>
        <taxon>Paraneoptera</taxon>
        <taxon>Hemiptera</taxon>
        <taxon>Heteroptera</taxon>
        <taxon>Panheteroptera</taxon>
        <taxon>Cimicomorpha</taxon>
        <taxon>Reduviidae</taxon>
        <taxon>Triatominae</taxon>
        <taxon>Panstrongylus</taxon>
    </lineage>
</organism>
<dbReference type="AlphaFoldDB" id="A0A286P0X2"/>
<name>A0A286P0X2_9HEMI</name>
<keyword evidence="3" id="KW-0732">Signal</keyword>
<reference evidence="5" key="1">
    <citation type="journal article" date="2017" name="Acta Trop.">
        <title>Salivary gland transcripts of the kissing bug, Panstrongylus chinai, a vector of Chagas disease.</title>
        <authorList>
            <person name="Kato H."/>
            <person name="Jochim R.C."/>
            <person name="Gomez E.A."/>
            <person name="Tsunekawa S."/>
            <person name="Valenzuela J.G."/>
            <person name="Hashiguchi Y."/>
        </authorList>
    </citation>
    <scope>NUCLEOTIDE SEQUENCE</scope>
    <source>
        <tissue evidence="5">Salivary gland</tissue>
    </source>
</reference>
<dbReference type="SUPFAM" id="SSF50814">
    <property type="entry name" value="Lipocalins"/>
    <property type="match status" value="1"/>
</dbReference>